<name>A0ABM8VCU4_9BACL</name>
<proteinExistence type="predicted"/>
<comment type="caution">
    <text evidence="1">The sequence shown here is derived from an EMBL/GenBank/DDBJ whole genome shotgun (WGS) entry which is preliminary data.</text>
</comment>
<organism evidence="1 2">
    <name type="scientific">Paenibacillus allorhizosphaerae</name>
    <dbReference type="NCBI Taxonomy" id="2849866"/>
    <lineage>
        <taxon>Bacteria</taxon>
        <taxon>Bacillati</taxon>
        <taxon>Bacillota</taxon>
        <taxon>Bacilli</taxon>
        <taxon>Bacillales</taxon>
        <taxon>Paenibacillaceae</taxon>
        <taxon>Paenibacillus</taxon>
    </lineage>
</organism>
<sequence>MMNKRYETISTVEMQNNLTDILGEELSQQLQSTMRQASERQLIELRDSLKVMSQWLQEQASEQQPAAV</sequence>
<dbReference type="Proteomes" id="UP000730618">
    <property type="component" value="Unassembled WGS sequence"/>
</dbReference>
<dbReference type="EMBL" id="CAJVCE010000002">
    <property type="protein sequence ID" value="CAG7625132.1"/>
    <property type="molecule type" value="Genomic_DNA"/>
</dbReference>
<gene>
    <name evidence="1" type="ORF">PAECIP111802_01136</name>
</gene>
<reference evidence="1 2" key="1">
    <citation type="submission" date="2021-06" db="EMBL/GenBank/DDBJ databases">
        <authorList>
            <person name="Criscuolo A."/>
        </authorList>
    </citation>
    <scope>NUCLEOTIDE SEQUENCE [LARGE SCALE GENOMIC DNA]</scope>
    <source>
        <strain evidence="2">CIP 111802</strain>
    </source>
</reference>
<protein>
    <submittedName>
        <fullName evidence="1">Uncharacterized protein</fullName>
    </submittedName>
</protein>
<evidence type="ECO:0000313" key="1">
    <source>
        <dbReference type="EMBL" id="CAG7625132.1"/>
    </source>
</evidence>
<keyword evidence="2" id="KW-1185">Reference proteome</keyword>
<evidence type="ECO:0000313" key="2">
    <source>
        <dbReference type="Proteomes" id="UP000730618"/>
    </source>
</evidence>
<accession>A0ABM8VCU4</accession>
<dbReference type="RefSeq" id="WP_218097461.1">
    <property type="nucleotide sequence ID" value="NZ_CAJVCE010000002.1"/>
</dbReference>